<feature type="compositionally biased region" description="Basic and acidic residues" evidence="1">
    <location>
        <begin position="264"/>
        <end position="279"/>
    </location>
</feature>
<organism evidence="3 6">
    <name type="scientific">Puccinia coronata f. sp. avenae</name>
    <dbReference type="NCBI Taxonomy" id="200324"/>
    <lineage>
        <taxon>Eukaryota</taxon>
        <taxon>Fungi</taxon>
        <taxon>Dikarya</taxon>
        <taxon>Basidiomycota</taxon>
        <taxon>Pucciniomycotina</taxon>
        <taxon>Pucciniomycetes</taxon>
        <taxon>Pucciniales</taxon>
        <taxon>Pucciniaceae</taxon>
        <taxon>Puccinia</taxon>
    </lineage>
</organism>
<accession>A0A2N5VB36</accession>
<name>A0A2N5VB36_9BASI</name>
<reference evidence="5 6" key="1">
    <citation type="submission" date="2017-11" db="EMBL/GenBank/DDBJ databases">
        <title>De novo assembly and phasing of dikaryotic genomes from two isolates of Puccinia coronata f. sp. avenae, the causal agent of oat crown rust.</title>
        <authorList>
            <person name="Miller M.E."/>
            <person name="Zhang Y."/>
            <person name="Omidvar V."/>
            <person name="Sperschneider J."/>
            <person name="Schwessinger B."/>
            <person name="Raley C."/>
            <person name="Palmer J.M."/>
            <person name="Garnica D."/>
            <person name="Upadhyaya N."/>
            <person name="Rathjen J."/>
            <person name="Taylor J.M."/>
            <person name="Park R.F."/>
            <person name="Dodds P.N."/>
            <person name="Hirsch C.D."/>
            <person name="Kianian S.F."/>
            <person name="Figueroa M."/>
        </authorList>
    </citation>
    <scope>NUCLEOTIDE SEQUENCE [LARGE SCALE GENOMIC DNA]</scope>
    <source>
        <strain evidence="2">12NC29</strain>
        <strain evidence="3">12SD80</strain>
    </source>
</reference>
<feature type="region of interest" description="Disordered" evidence="1">
    <location>
        <begin position="112"/>
        <end position="143"/>
    </location>
</feature>
<feature type="compositionally biased region" description="Polar residues" evidence="1">
    <location>
        <begin position="323"/>
        <end position="332"/>
    </location>
</feature>
<feature type="compositionally biased region" description="Acidic residues" evidence="1">
    <location>
        <begin position="214"/>
        <end position="231"/>
    </location>
</feature>
<dbReference type="EMBL" id="PGCJ01000071">
    <property type="protein sequence ID" value="PLW52941.1"/>
    <property type="molecule type" value="Genomic_DNA"/>
</dbReference>
<gene>
    <name evidence="4" type="ORF">PCANC_05754</name>
    <name evidence="2" type="ORF">PCANC_24945</name>
    <name evidence="3" type="ORF">PCASD_02295</name>
</gene>
<keyword evidence="5" id="KW-1185">Reference proteome</keyword>
<feature type="compositionally biased region" description="Polar residues" evidence="1">
    <location>
        <begin position="21"/>
        <end position="39"/>
    </location>
</feature>
<feature type="compositionally biased region" description="Polar residues" evidence="1">
    <location>
        <begin position="286"/>
        <end position="307"/>
    </location>
</feature>
<dbReference type="Proteomes" id="UP000235388">
    <property type="component" value="Unassembled WGS sequence"/>
</dbReference>
<feature type="compositionally biased region" description="Low complexity" evidence="1">
    <location>
        <begin position="309"/>
        <end position="322"/>
    </location>
</feature>
<feature type="compositionally biased region" description="Basic and acidic residues" evidence="1">
    <location>
        <begin position="10"/>
        <end position="19"/>
    </location>
</feature>
<proteinExistence type="predicted"/>
<feature type="compositionally biased region" description="Polar residues" evidence="1">
    <location>
        <begin position="112"/>
        <end position="136"/>
    </location>
</feature>
<dbReference type="EMBL" id="PGCJ01000626">
    <property type="protein sequence ID" value="PLW25339.1"/>
    <property type="molecule type" value="Genomic_DNA"/>
</dbReference>
<evidence type="ECO:0000313" key="4">
    <source>
        <dbReference type="EMBL" id="PLW52941.1"/>
    </source>
</evidence>
<dbReference type="Proteomes" id="UP000235392">
    <property type="component" value="Unassembled WGS sequence"/>
</dbReference>
<feature type="region of interest" description="Disordered" evidence="1">
    <location>
        <begin position="246"/>
        <end position="340"/>
    </location>
</feature>
<dbReference type="EMBL" id="PGCI01000033">
    <property type="protein sequence ID" value="PLW47227.1"/>
    <property type="molecule type" value="Genomic_DNA"/>
</dbReference>
<dbReference type="OrthoDB" id="2500956at2759"/>
<feature type="region of interest" description="Disordered" evidence="1">
    <location>
        <begin position="1"/>
        <end position="39"/>
    </location>
</feature>
<evidence type="ECO:0000256" key="1">
    <source>
        <dbReference type="SAM" id="MobiDB-lite"/>
    </source>
</evidence>
<feature type="compositionally biased region" description="Polar residues" evidence="1">
    <location>
        <begin position="252"/>
        <end position="262"/>
    </location>
</feature>
<evidence type="ECO:0000313" key="2">
    <source>
        <dbReference type="EMBL" id="PLW25339.1"/>
    </source>
</evidence>
<evidence type="ECO:0000313" key="5">
    <source>
        <dbReference type="Proteomes" id="UP000235388"/>
    </source>
</evidence>
<sequence>MLFLFNRGSGEQKPEDARPNDSLSMSQASSRELKKAQSTPLLRINGIASMVDRAPATHPLLVASPNLVPGALDVSSAAADSSPTYLPDQAYNKHNSFTRKIRYRLSSFSRASGSPLVNQQESFPTRTDPSRTSNSKAPRPCLLNSSRNVCPEVEHSSSFQDEPKAVSSWNTRYRSKSVVEPKPPAYNSSRTFFKDGLSRAHRFLGRALEGFSEKDDEEDVSEDCHDQEDEDLNRLYSNEMVPLEFPDEQDEQSACSPLSSFGQEVDRDRRNSKNCEDVSPRYCFKKQSSSSLRNTNQLLSPQNQRHPSSLHSSHSSQLTCSSIDPNSVSRQQPDVKLRFI</sequence>
<feature type="region of interest" description="Disordered" evidence="1">
    <location>
        <begin position="212"/>
        <end position="231"/>
    </location>
</feature>
<protein>
    <submittedName>
        <fullName evidence="3">Uncharacterized protein</fullName>
    </submittedName>
</protein>
<comment type="caution">
    <text evidence="3">The sequence shown here is derived from an EMBL/GenBank/DDBJ whole genome shotgun (WGS) entry which is preliminary data.</text>
</comment>
<evidence type="ECO:0000313" key="6">
    <source>
        <dbReference type="Proteomes" id="UP000235392"/>
    </source>
</evidence>
<dbReference type="AlphaFoldDB" id="A0A2N5VB36"/>
<evidence type="ECO:0000313" key="3">
    <source>
        <dbReference type="EMBL" id="PLW47227.1"/>
    </source>
</evidence>